<reference evidence="2" key="1">
    <citation type="submission" date="2021-01" db="EMBL/GenBank/DDBJ databases">
        <title>Caligus Genome Assembly.</title>
        <authorList>
            <person name="Gallardo-Escarate C."/>
        </authorList>
    </citation>
    <scope>NUCLEOTIDE SEQUENCE [LARGE SCALE GENOMIC DNA]</scope>
</reference>
<sequence length="59" mass="6494">DTSEEIPSDSPDILFSLVLLLAPPPSLCEGPEEYGVVRQIASFHEDERVQFSISAFGEE</sequence>
<gene>
    <name evidence="1" type="ORF">FKW44_013104</name>
</gene>
<dbReference type="EMBL" id="CP045897">
    <property type="protein sequence ID" value="QQP51673.1"/>
    <property type="molecule type" value="Genomic_DNA"/>
</dbReference>
<proteinExistence type="predicted"/>
<organism evidence="1 2">
    <name type="scientific">Caligus rogercresseyi</name>
    <name type="common">Sea louse</name>
    <dbReference type="NCBI Taxonomy" id="217165"/>
    <lineage>
        <taxon>Eukaryota</taxon>
        <taxon>Metazoa</taxon>
        <taxon>Ecdysozoa</taxon>
        <taxon>Arthropoda</taxon>
        <taxon>Crustacea</taxon>
        <taxon>Multicrustacea</taxon>
        <taxon>Hexanauplia</taxon>
        <taxon>Copepoda</taxon>
        <taxon>Siphonostomatoida</taxon>
        <taxon>Caligidae</taxon>
        <taxon>Caligus</taxon>
    </lineage>
</organism>
<accession>A0A7T8HKD2</accession>
<evidence type="ECO:0000313" key="1">
    <source>
        <dbReference type="EMBL" id="QQP51673.1"/>
    </source>
</evidence>
<name>A0A7T8HKD2_CALRO</name>
<feature type="non-terminal residue" evidence="1">
    <location>
        <position position="1"/>
    </location>
</feature>
<feature type="non-terminal residue" evidence="1">
    <location>
        <position position="59"/>
    </location>
</feature>
<dbReference type="AlphaFoldDB" id="A0A7T8HKD2"/>
<protein>
    <submittedName>
        <fullName evidence="1">Uncharacterized protein</fullName>
    </submittedName>
</protein>
<dbReference type="Proteomes" id="UP000595437">
    <property type="component" value="Chromosome 8"/>
</dbReference>
<keyword evidence="2" id="KW-1185">Reference proteome</keyword>
<evidence type="ECO:0000313" key="2">
    <source>
        <dbReference type="Proteomes" id="UP000595437"/>
    </source>
</evidence>